<dbReference type="InterPro" id="IPR047151">
    <property type="entry name" value="RNZ2-like"/>
</dbReference>
<evidence type="ECO:0000256" key="3">
    <source>
        <dbReference type="ARBA" id="ARBA00007823"/>
    </source>
</evidence>
<dbReference type="EC" id="3.1.26.11" evidence="4"/>
<evidence type="ECO:0000256" key="8">
    <source>
        <dbReference type="ARBA" id="ARBA00022759"/>
    </source>
</evidence>
<evidence type="ECO:0000256" key="7">
    <source>
        <dbReference type="ARBA" id="ARBA00022723"/>
    </source>
</evidence>
<organism evidence="12 13">
    <name type="scientific">[Myrmecia] bisecta</name>
    <dbReference type="NCBI Taxonomy" id="41462"/>
    <lineage>
        <taxon>Eukaryota</taxon>
        <taxon>Viridiplantae</taxon>
        <taxon>Chlorophyta</taxon>
        <taxon>core chlorophytes</taxon>
        <taxon>Trebouxiophyceae</taxon>
        <taxon>Trebouxiales</taxon>
        <taxon>Trebouxiaceae</taxon>
        <taxon>Myrmecia</taxon>
    </lineage>
</organism>
<feature type="domain" description="Metallo-beta-lactamase" evidence="11">
    <location>
        <begin position="387"/>
        <end position="585"/>
    </location>
</feature>
<dbReference type="GO" id="GO:1990180">
    <property type="term" value="P:mitochondrial tRNA 3'-end processing"/>
    <property type="evidence" value="ECO:0007669"/>
    <property type="project" value="TreeGrafter"/>
</dbReference>
<comment type="catalytic activity">
    <reaction evidence="1">
        <text>Endonucleolytic cleavage of RNA, removing extra 3' nucleotides from tRNA precursor, generating 3' termini of tRNAs. A 3'-hydroxy group is left at the tRNA terminus and a 5'-phosphoryl group is left at the trailer molecule.</text>
        <dbReference type="EC" id="3.1.26.11"/>
    </reaction>
</comment>
<keyword evidence="6" id="KW-0540">Nuclease</keyword>
<dbReference type="AlphaFoldDB" id="A0AAW1PT59"/>
<evidence type="ECO:0000259" key="11">
    <source>
        <dbReference type="SMART" id="SM00849"/>
    </source>
</evidence>
<dbReference type="Proteomes" id="UP001489004">
    <property type="component" value="Unassembled WGS sequence"/>
</dbReference>
<dbReference type="PANTHER" id="PTHR12553">
    <property type="entry name" value="ZINC PHOSPHODIESTERASE ELAC PROTEIN 2"/>
    <property type="match status" value="1"/>
</dbReference>
<evidence type="ECO:0000256" key="6">
    <source>
        <dbReference type="ARBA" id="ARBA00022722"/>
    </source>
</evidence>
<dbReference type="InterPro" id="IPR027794">
    <property type="entry name" value="tRNase_Z_dom"/>
</dbReference>
<accession>A0AAW1PT59</accession>
<keyword evidence="5" id="KW-0819">tRNA processing</keyword>
<keyword evidence="8" id="KW-0255">Endonuclease</keyword>
<evidence type="ECO:0000256" key="5">
    <source>
        <dbReference type="ARBA" id="ARBA00022694"/>
    </source>
</evidence>
<evidence type="ECO:0000256" key="1">
    <source>
        <dbReference type="ARBA" id="ARBA00000402"/>
    </source>
</evidence>
<dbReference type="Pfam" id="PF23023">
    <property type="entry name" value="Anti-Pycsar_Apyc1"/>
    <property type="match status" value="1"/>
</dbReference>
<dbReference type="SUPFAM" id="SSF56281">
    <property type="entry name" value="Metallo-hydrolase/oxidoreductase"/>
    <property type="match status" value="2"/>
</dbReference>
<keyword evidence="13" id="KW-1185">Reference proteome</keyword>
<comment type="similarity">
    <text evidence="3">Belongs to the RNase Z family.</text>
</comment>
<evidence type="ECO:0000313" key="13">
    <source>
        <dbReference type="Proteomes" id="UP001489004"/>
    </source>
</evidence>
<keyword evidence="7" id="KW-0479">Metal-binding</keyword>
<evidence type="ECO:0000256" key="4">
    <source>
        <dbReference type="ARBA" id="ARBA00012477"/>
    </source>
</evidence>
<comment type="cofactor">
    <cofactor evidence="2">
        <name>Zn(2+)</name>
        <dbReference type="ChEBI" id="CHEBI:29105"/>
    </cofactor>
</comment>
<dbReference type="GO" id="GO:0005739">
    <property type="term" value="C:mitochondrion"/>
    <property type="evidence" value="ECO:0007669"/>
    <property type="project" value="TreeGrafter"/>
</dbReference>
<gene>
    <name evidence="12" type="ORF">WJX72_001848</name>
</gene>
<evidence type="ECO:0000256" key="9">
    <source>
        <dbReference type="ARBA" id="ARBA00022801"/>
    </source>
</evidence>
<dbReference type="GO" id="GO:0042781">
    <property type="term" value="F:3'-tRNA processing endoribonuclease activity"/>
    <property type="evidence" value="ECO:0007669"/>
    <property type="project" value="UniProtKB-EC"/>
</dbReference>
<dbReference type="Pfam" id="PF13691">
    <property type="entry name" value="Lactamase_B_4"/>
    <property type="match status" value="1"/>
</dbReference>
<dbReference type="SMART" id="SM00849">
    <property type="entry name" value="Lactamase_B"/>
    <property type="match status" value="1"/>
</dbReference>
<dbReference type="InterPro" id="IPR036866">
    <property type="entry name" value="RibonucZ/Hydroxyglut_hydro"/>
</dbReference>
<keyword evidence="9" id="KW-0378">Hydrolase</keyword>
<dbReference type="EMBL" id="JALJOR010000009">
    <property type="protein sequence ID" value="KAK9811324.1"/>
    <property type="molecule type" value="Genomic_DNA"/>
</dbReference>
<comment type="caution">
    <text evidence="12">The sequence shown here is derived from an EMBL/GenBank/DDBJ whole genome shotgun (WGS) entry which is preliminary data.</text>
</comment>
<reference evidence="12 13" key="1">
    <citation type="journal article" date="2024" name="Nat. Commun.">
        <title>Phylogenomics reveals the evolutionary origins of lichenization in chlorophyte algae.</title>
        <authorList>
            <person name="Puginier C."/>
            <person name="Libourel C."/>
            <person name="Otte J."/>
            <person name="Skaloud P."/>
            <person name="Haon M."/>
            <person name="Grisel S."/>
            <person name="Petersen M."/>
            <person name="Berrin J.G."/>
            <person name="Delaux P.M."/>
            <person name="Dal Grande F."/>
            <person name="Keller J."/>
        </authorList>
    </citation>
    <scope>NUCLEOTIDE SEQUENCE [LARGE SCALE GENOMIC DNA]</scope>
    <source>
        <strain evidence="12 13">SAG 2043</strain>
    </source>
</reference>
<protein>
    <recommendedName>
        <fullName evidence="4">ribonuclease Z</fullName>
        <ecNumber evidence="4">3.1.26.11</ecNumber>
    </recommendedName>
</protein>
<evidence type="ECO:0000256" key="2">
    <source>
        <dbReference type="ARBA" id="ARBA00001947"/>
    </source>
</evidence>
<dbReference type="Gene3D" id="3.60.15.10">
    <property type="entry name" value="Ribonuclease Z/Hydroxyacylglutathione hydrolase-like"/>
    <property type="match status" value="3"/>
</dbReference>
<name>A0AAW1PT59_9CHLO</name>
<dbReference type="CDD" id="cd07718">
    <property type="entry name" value="RNaseZ_ELAC1_ELAC2-C-term-like_MBL-fold"/>
    <property type="match status" value="1"/>
</dbReference>
<dbReference type="InterPro" id="IPR001279">
    <property type="entry name" value="Metallo-B-lactamas"/>
</dbReference>
<evidence type="ECO:0000256" key="10">
    <source>
        <dbReference type="ARBA" id="ARBA00022833"/>
    </source>
</evidence>
<dbReference type="GO" id="GO:0046872">
    <property type="term" value="F:metal ion binding"/>
    <property type="evidence" value="ECO:0007669"/>
    <property type="project" value="UniProtKB-KW"/>
</dbReference>
<dbReference type="PANTHER" id="PTHR12553:SF49">
    <property type="entry name" value="ZINC PHOSPHODIESTERASE ELAC PROTEIN 2"/>
    <property type="match status" value="1"/>
</dbReference>
<proteinExistence type="inferred from homology"/>
<evidence type="ECO:0000313" key="12">
    <source>
        <dbReference type="EMBL" id="KAK9811324.1"/>
    </source>
</evidence>
<sequence length="675" mass="71293">MGKKPDSRSPSISSHNSCSYVQVLGPGTDTGDTTPSVLLFFDRQRYLFNVGEGFQRFCVEHKIKLAKASAILMTRVSTEAAGGLPGMLLTMADSTAGGLLAGRPLISLHGPQGMNTMLPAIAGKFRPQKAAALGVPRGPLFGKLVKGETVKAANGKDVKPSDVMEDPVPGPVAIITDCPDSTYLPALLQSEELQKWASGQAGGGGDGTPPQPVACVVHLAPAKVVHLPEYQQWMATFGSSTRHILVHPEAIPPATVMRGSATVAAKCNFVAPGIFPLHQGWQHAAPSGPAALPPSAVAGQNMLKFHLRPAARAGLDAGEVPAPLDVAAIHEEIRTSKPEVVAAARKALTEGTQPDAAAPAVIAQAGRRSLEIVFLGTGAAIPSKYRNVTSIYLDLFDKGGMLLDCGEGSYGQLARRYGAEGAKAVVAGLKLVWISHIHADHHAGLTRVLSVRRQLLGPDAPPLLVLGPRPLRRTLAAFSRLEAMSFRYIDCLNTLPGAQVDASLTSALADVTTALGLTKLESVSVQHCAHSFGLILESHAGWKLAFSGDTRPCKQLVEAARDATVLIHEATFEDALEEEALAKNHSLTHEAIDIGNQARAYRTILTHFSQRYPKMPVIDKSFNSTTAIAFDLMTVNLADLPLLPHLVAPLALLFKEEMEEEGAPAEGDAGKAGAV</sequence>
<keyword evidence="10" id="KW-0862">Zinc</keyword>